<dbReference type="GO" id="GO:0005839">
    <property type="term" value="C:proteasome core complex"/>
    <property type="evidence" value="ECO:0007669"/>
    <property type="project" value="InterPro"/>
</dbReference>
<keyword evidence="1 3" id="KW-0647">Proteasome</keyword>
<comment type="subunit">
    <text evidence="2">The 26S proteasome consists of a 20S proteasome core and two 19S regulatory subunits. The 20S proteasome core is composed of 28 subunits that are arranged in four stacked rings, resulting in a barrel-shaped structure. The two end rings are each formed by seven alpha subunits, and the two central rings are each formed by seven beta subunits. The catalytic chamber with the active sites is on the inside of the barrel.</text>
</comment>
<organism evidence="3">
    <name type="scientific">Zea mays</name>
    <name type="common">Maize</name>
    <dbReference type="NCBI Taxonomy" id="4577"/>
    <lineage>
        <taxon>Eukaryota</taxon>
        <taxon>Viridiplantae</taxon>
        <taxon>Streptophyta</taxon>
        <taxon>Embryophyta</taxon>
        <taxon>Tracheophyta</taxon>
        <taxon>Spermatophyta</taxon>
        <taxon>Magnoliopsida</taxon>
        <taxon>Liliopsida</taxon>
        <taxon>Poales</taxon>
        <taxon>Poaceae</taxon>
        <taxon>PACMAD clade</taxon>
        <taxon>Panicoideae</taxon>
        <taxon>Andropogonodae</taxon>
        <taxon>Andropogoneae</taxon>
        <taxon>Tripsacinae</taxon>
        <taxon>Zea</taxon>
    </lineage>
</organism>
<evidence type="ECO:0000256" key="1">
    <source>
        <dbReference type="ARBA" id="ARBA00022942"/>
    </source>
</evidence>
<protein>
    <submittedName>
        <fullName evidence="3">Proteasome subunit alpha type</fullName>
    </submittedName>
</protein>
<gene>
    <name evidence="3" type="ORF">ZEAMMB73_Zm00001d051211</name>
</gene>
<dbReference type="GO" id="GO:0051603">
    <property type="term" value="P:proteolysis involved in protein catabolic process"/>
    <property type="evidence" value="ECO:0007669"/>
    <property type="project" value="InterPro"/>
</dbReference>
<dbReference type="AlphaFoldDB" id="A0A1D6Q5M3"/>
<proteinExistence type="predicted"/>
<name>A0A1D6Q5M3_MAIZE</name>
<dbReference type="Gene3D" id="3.60.20.10">
    <property type="entry name" value="Glutamine Phosphoribosylpyrophosphate, subunit 1, domain 1"/>
    <property type="match status" value="1"/>
</dbReference>
<accession>A0A1D6Q5M3</accession>
<dbReference type="EMBL" id="CM000780">
    <property type="protein sequence ID" value="AQK53833.1"/>
    <property type="molecule type" value="Genomic_DNA"/>
</dbReference>
<dbReference type="InterPro" id="IPR050115">
    <property type="entry name" value="Proteasome_alpha"/>
</dbReference>
<evidence type="ECO:0000313" key="3">
    <source>
        <dbReference type="EMBL" id="AQK53833.1"/>
    </source>
</evidence>
<dbReference type="InterPro" id="IPR001353">
    <property type="entry name" value="Proteasome_sua/b"/>
</dbReference>
<evidence type="ECO:0000256" key="2">
    <source>
        <dbReference type="ARBA" id="ARBA00026071"/>
    </source>
</evidence>
<reference evidence="3" key="1">
    <citation type="submission" date="2015-12" db="EMBL/GenBank/DDBJ databases">
        <title>Update maize B73 reference genome by single molecule sequencing technologies.</title>
        <authorList>
            <consortium name="Maize Genome Sequencing Project"/>
            <person name="Ware D."/>
        </authorList>
    </citation>
    <scope>NUCLEOTIDE SEQUENCE</scope>
    <source>
        <tissue evidence="3">Seedling</tissue>
    </source>
</reference>
<dbReference type="PANTHER" id="PTHR11599">
    <property type="entry name" value="PROTEASOME SUBUNIT ALPHA/BETA"/>
    <property type="match status" value="1"/>
</dbReference>
<dbReference type="SUPFAM" id="SSF56235">
    <property type="entry name" value="N-terminal nucleophile aminohydrolases (Ntn hydrolases)"/>
    <property type="match status" value="1"/>
</dbReference>
<sequence>MFAAANGVVIATEKKLPSILVDETSVQKIQALTPNIGVVYSGMGPDFRVLVRKSRKQAQQYYRLYKEHIPVTQLVRETAAVMQEFTQSGYLTRLSYLHFPIGTYNNGMHCLIYYCS</sequence>
<dbReference type="InterPro" id="IPR029055">
    <property type="entry name" value="Ntn_hydrolases_N"/>
</dbReference>
<dbReference type="Pfam" id="PF00227">
    <property type="entry name" value="Proteasome"/>
    <property type="match status" value="1"/>
</dbReference>